<dbReference type="Proteomes" id="UP000694251">
    <property type="component" value="Chromosome 13"/>
</dbReference>
<comment type="caution">
    <text evidence="10">The sequence shown here is derived from an EMBL/GenBank/DDBJ whole genome shotgun (WGS) entry which is preliminary data.</text>
</comment>
<dbReference type="EMBL" id="JAEFBJ010000013">
    <property type="protein sequence ID" value="KAG7536093.1"/>
    <property type="molecule type" value="Genomic_DNA"/>
</dbReference>
<dbReference type="PROSITE" id="PS51032">
    <property type="entry name" value="AP2_ERF"/>
    <property type="match status" value="1"/>
</dbReference>
<evidence type="ECO:0000313" key="11">
    <source>
        <dbReference type="Proteomes" id="UP000694251"/>
    </source>
</evidence>
<reference evidence="10 11" key="1">
    <citation type="submission" date="2020-12" db="EMBL/GenBank/DDBJ databases">
        <title>Concerted genomic and epigenomic changes stabilize Arabidopsis allopolyploids.</title>
        <authorList>
            <person name="Chen Z."/>
        </authorList>
    </citation>
    <scope>NUCLEOTIDE SEQUENCE [LARGE SCALE GENOMIC DNA]</scope>
    <source>
        <strain evidence="10">As9502</strain>
        <tissue evidence="10">Leaf</tissue>
    </source>
</reference>
<keyword evidence="5" id="KW-0010">Activator</keyword>
<keyword evidence="3" id="KW-0805">Transcription regulation</keyword>
<dbReference type="GO" id="GO:0003700">
    <property type="term" value="F:DNA-binding transcription factor activity"/>
    <property type="evidence" value="ECO:0007669"/>
    <property type="project" value="InterPro"/>
</dbReference>
<evidence type="ECO:0000256" key="1">
    <source>
        <dbReference type="ARBA" id="ARBA00004123"/>
    </source>
</evidence>
<gene>
    <name evidence="10" type="ORF">ISN44_As13g000600</name>
</gene>
<evidence type="ECO:0000259" key="9">
    <source>
        <dbReference type="PROSITE" id="PS51032"/>
    </source>
</evidence>
<name>A0A8T1XVY3_ARASU</name>
<accession>A0A8T1XVY3</accession>
<keyword evidence="7" id="KW-0539">Nucleus</keyword>
<keyword evidence="6" id="KW-0804">Transcription</keyword>
<feature type="domain" description="AP2/ERF" evidence="9">
    <location>
        <begin position="188"/>
        <end position="246"/>
    </location>
</feature>
<protein>
    <submittedName>
        <fullName evidence="10">AP2/ERF domain</fullName>
    </submittedName>
</protein>
<sequence length="334" mass="37916">MYIYIFPLSLLYSNQIFNHLLLPSFSIFLSFLTVLSMATPNEVSALWFIEKHLLDETSPVATAPWMKHEPAATESSSDSSSMLFQSSSSSFSPIDFSESVCKPEIIDLDTPRFMDLISTPFEFDSEVSVSDFDFKISNQNQVEPEIQSQIRKPPLKISLPAKTEWIQFAPEITKPEVTKPVSEEEKKHYRGVRQRPWGKFAAEIRDPNKRGSRVWLGTFDTAIEAARAYDEAAFRLRGSKAILNFPLEVGKWKPRADEGEKKRKRDDDEEKVTVVEKVLKTEQSVDVNGGETFPFVTSNLTELCDWDLTGFLNFPLLSPLSPHPSFGYSQLTVV</sequence>
<dbReference type="CDD" id="cd00018">
    <property type="entry name" value="AP2"/>
    <property type="match status" value="1"/>
</dbReference>
<organism evidence="10 11">
    <name type="scientific">Arabidopsis suecica</name>
    <name type="common">Swedish thale-cress</name>
    <name type="synonym">Cardaminopsis suecica</name>
    <dbReference type="NCBI Taxonomy" id="45249"/>
    <lineage>
        <taxon>Eukaryota</taxon>
        <taxon>Viridiplantae</taxon>
        <taxon>Streptophyta</taxon>
        <taxon>Embryophyta</taxon>
        <taxon>Tracheophyta</taxon>
        <taxon>Spermatophyta</taxon>
        <taxon>Magnoliopsida</taxon>
        <taxon>eudicotyledons</taxon>
        <taxon>Gunneridae</taxon>
        <taxon>Pentapetalae</taxon>
        <taxon>rosids</taxon>
        <taxon>malvids</taxon>
        <taxon>Brassicales</taxon>
        <taxon>Brassicaceae</taxon>
        <taxon>Camelineae</taxon>
        <taxon>Arabidopsis</taxon>
    </lineage>
</organism>
<dbReference type="PANTHER" id="PTHR31190:SF499">
    <property type="entry name" value="ETHYLENE-RESPONSIVE TRANSCRIPTION FACTOR ERF105"/>
    <property type="match status" value="1"/>
</dbReference>
<keyword evidence="4" id="KW-0238">DNA-binding</keyword>
<dbReference type="GO" id="GO:0003677">
    <property type="term" value="F:DNA binding"/>
    <property type="evidence" value="ECO:0007669"/>
    <property type="project" value="UniProtKB-KW"/>
</dbReference>
<evidence type="ECO:0000256" key="8">
    <source>
        <dbReference type="ARBA" id="ARBA00024343"/>
    </source>
</evidence>
<dbReference type="OrthoDB" id="674504at2759"/>
<comment type="subcellular location">
    <subcellularLocation>
        <location evidence="1">Nucleus</location>
    </subcellularLocation>
</comment>
<evidence type="ECO:0000256" key="4">
    <source>
        <dbReference type="ARBA" id="ARBA00023125"/>
    </source>
</evidence>
<dbReference type="InterPro" id="IPR001471">
    <property type="entry name" value="AP2/ERF_dom"/>
</dbReference>
<evidence type="ECO:0000313" key="10">
    <source>
        <dbReference type="EMBL" id="KAG7536093.1"/>
    </source>
</evidence>
<evidence type="ECO:0000256" key="3">
    <source>
        <dbReference type="ARBA" id="ARBA00023015"/>
    </source>
</evidence>
<evidence type="ECO:0000256" key="6">
    <source>
        <dbReference type="ARBA" id="ARBA00023163"/>
    </source>
</evidence>
<dbReference type="GO" id="GO:0009873">
    <property type="term" value="P:ethylene-activated signaling pathway"/>
    <property type="evidence" value="ECO:0007669"/>
    <property type="project" value="UniProtKB-KW"/>
</dbReference>
<dbReference type="PANTHER" id="PTHR31190">
    <property type="entry name" value="DNA-BINDING DOMAIN"/>
    <property type="match status" value="1"/>
</dbReference>
<dbReference type="FunFam" id="3.30.730.10:FF:000001">
    <property type="entry name" value="Ethylene-responsive transcription factor 2"/>
    <property type="match status" value="1"/>
</dbReference>
<dbReference type="InterPro" id="IPR044808">
    <property type="entry name" value="ERF_plant"/>
</dbReference>
<evidence type="ECO:0000256" key="2">
    <source>
        <dbReference type="ARBA" id="ARBA00022745"/>
    </source>
</evidence>
<proteinExistence type="inferred from homology"/>
<dbReference type="AlphaFoldDB" id="A0A8T1XVY3"/>
<keyword evidence="2" id="KW-0936">Ethylene signaling pathway</keyword>
<keyword evidence="11" id="KW-1185">Reference proteome</keyword>
<evidence type="ECO:0000256" key="7">
    <source>
        <dbReference type="ARBA" id="ARBA00023242"/>
    </source>
</evidence>
<evidence type="ECO:0000256" key="5">
    <source>
        <dbReference type="ARBA" id="ARBA00023159"/>
    </source>
</evidence>
<dbReference type="Pfam" id="PF00847">
    <property type="entry name" value="AP2"/>
    <property type="match status" value="1"/>
</dbReference>
<comment type="similarity">
    <text evidence="8">Belongs to the AP2/ERF transcription factor family. ERF subfamily.</text>
</comment>
<dbReference type="SMART" id="SM00380">
    <property type="entry name" value="AP2"/>
    <property type="match status" value="1"/>
</dbReference>
<dbReference type="GO" id="GO:0005634">
    <property type="term" value="C:nucleus"/>
    <property type="evidence" value="ECO:0007669"/>
    <property type="project" value="UniProtKB-SubCell"/>
</dbReference>